<accession>A0ABQ5YET0</accession>
<evidence type="ECO:0000313" key="1">
    <source>
        <dbReference type="EMBL" id="GLR11860.1"/>
    </source>
</evidence>
<keyword evidence="2" id="KW-1185">Reference proteome</keyword>
<evidence type="ECO:0008006" key="3">
    <source>
        <dbReference type="Google" id="ProtNLM"/>
    </source>
</evidence>
<dbReference type="Proteomes" id="UP001156706">
    <property type="component" value="Unassembled WGS sequence"/>
</dbReference>
<protein>
    <recommendedName>
        <fullName evidence="3">GTPase</fullName>
    </recommendedName>
</protein>
<reference evidence="2" key="1">
    <citation type="journal article" date="2019" name="Int. J. Syst. Evol. Microbiol.">
        <title>The Global Catalogue of Microorganisms (GCM) 10K type strain sequencing project: providing services to taxonomists for standard genome sequencing and annotation.</title>
        <authorList>
            <consortium name="The Broad Institute Genomics Platform"/>
            <consortium name="The Broad Institute Genome Sequencing Center for Infectious Disease"/>
            <person name="Wu L."/>
            <person name="Ma J."/>
        </authorList>
    </citation>
    <scope>NUCLEOTIDE SEQUENCE [LARGE SCALE GENOMIC DNA]</scope>
    <source>
        <strain evidence="2">NBRC 110044</strain>
    </source>
</reference>
<organism evidence="1 2">
    <name type="scientific">Chitinimonas prasina</name>
    <dbReference type="NCBI Taxonomy" id="1434937"/>
    <lineage>
        <taxon>Bacteria</taxon>
        <taxon>Pseudomonadati</taxon>
        <taxon>Pseudomonadota</taxon>
        <taxon>Betaproteobacteria</taxon>
        <taxon>Neisseriales</taxon>
        <taxon>Chitinibacteraceae</taxon>
        <taxon>Chitinimonas</taxon>
    </lineage>
</organism>
<gene>
    <name evidence="1" type="ORF">GCM10007907_06500</name>
</gene>
<dbReference type="EMBL" id="BSOG01000001">
    <property type="protein sequence ID" value="GLR11860.1"/>
    <property type="molecule type" value="Genomic_DNA"/>
</dbReference>
<evidence type="ECO:0000313" key="2">
    <source>
        <dbReference type="Proteomes" id="UP001156706"/>
    </source>
</evidence>
<sequence>MHALDLPPFDASLPMEFADARGFRDWLKLVPMINVRQAHGEVLDTLARLNVSPVLPIERLKMLEMLREPVAMLQEENAKRYFGKPFPLALTEDGIWLANNQLWLAMSTGYRHCWQAAIKGDVMVADHKALAGQRALRYAALAIREHHLAYRVVPQARWDDLYALYQIATDADVATKIVKDSLNKQTELSSCHAAFLQALLLAAANPSSMPVRQIIWTDRLLDRWSNQAAMASAPPADQDKGVLAFNLAAPGELKRHDPPPSGEGWRFLDIDPIGKSIKKRIKYLRAGESPAQLGLGEEYAATTVENHLIGLYQEWCDLPIERGMPRRPARDDAPEAQVGLGLVATHFAVGGERFGQPAEPMEVRGRAIADFQLFGGQAHHLSAAKVNRDAEPEPEMEAWRVHNESALGFKLERNEPGGRLMHGQLVAVRPRPGQGYMVGTVRWLLEGSNGEIAMGVRALPGMPQAVAVRATGLNTFSNRFTQALLLPGMPTLQALPSLLLPPTWFKAGRIIEVHIEGQIKKVRLDQLIERGQDFERVAFQGEIG</sequence>
<comment type="caution">
    <text evidence="1">The sequence shown here is derived from an EMBL/GenBank/DDBJ whole genome shotgun (WGS) entry which is preliminary data.</text>
</comment>
<proteinExistence type="predicted"/>
<dbReference type="RefSeq" id="WP_284195002.1">
    <property type="nucleotide sequence ID" value="NZ_BSOG01000001.1"/>
</dbReference>
<name>A0ABQ5YET0_9NEIS</name>